<dbReference type="Pfam" id="PF01636">
    <property type="entry name" value="APH"/>
    <property type="match status" value="1"/>
</dbReference>
<dbReference type="InterPro" id="IPR002575">
    <property type="entry name" value="Aminoglycoside_PTrfase"/>
</dbReference>
<gene>
    <name evidence="2" type="ORF">SAMN05421795_101780</name>
</gene>
<dbReference type="EMBL" id="FTOM01000001">
    <property type="protein sequence ID" value="SIS58823.1"/>
    <property type="molecule type" value="Genomic_DNA"/>
</dbReference>
<keyword evidence="2" id="KW-0808">Transferase</keyword>
<organism evidence="2 3">
    <name type="scientific">Phaeovulum vinaykumarii</name>
    <dbReference type="NCBI Taxonomy" id="407234"/>
    <lineage>
        <taxon>Bacteria</taxon>
        <taxon>Pseudomonadati</taxon>
        <taxon>Pseudomonadota</taxon>
        <taxon>Alphaproteobacteria</taxon>
        <taxon>Rhodobacterales</taxon>
        <taxon>Paracoccaceae</taxon>
        <taxon>Phaeovulum</taxon>
    </lineage>
</organism>
<dbReference type="RefSeq" id="WP_076363556.1">
    <property type="nucleotide sequence ID" value="NZ_FTOM01000001.1"/>
</dbReference>
<protein>
    <submittedName>
        <fullName evidence="2">Ser/Thr protein kinase RdoA involved in Cpx stress response, MazF antagonist</fullName>
    </submittedName>
</protein>
<dbReference type="Gene3D" id="3.90.1200.10">
    <property type="match status" value="1"/>
</dbReference>
<accession>A0A1N7KB95</accession>
<evidence type="ECO:0000313" key="2">
    <source>
        <dbReference type="EMBL" id="SIS58823.1"/>
    </source>
</evidence>
<dbReference type="SUPFAM" id="SSF56112">
    <property type="entry name" value="Protein kinase-like (PK-like)"/>
    <property type="match status" value="1"/>
</dbReference>
<dbReference type="STRING" id="407234.SAMN05421795_101780"/>
<keyword evidence="2" id="KW-0418">Kinase</keyword>
<dbReference type="AlphaFoldDB" id="A0A1N7KB95"/>
<evidence type="ECO:0000259" key="1">
    <source>
        <dbReference type="Pfam" id="PF01636"/>
    </source>
</evidence>
<dbReference type="GO" id="GO:0016301">
    <property type="term" value="F:kinase activity"/>
    <property type="evidence" value="ECO:0007669"/>
    <property type="project" value="UniProtKB-KW"/>
</dbReference>
<keyword evidence="3" id="KW-1185">Reference proteome</keyword>
<dbReference type="InterPro" id="IPR011009">
    <property type="entry name" value="Kinase-like_dom_sf"/>
</dbReference>
<dbReference type="OrthoDB" id="241498at2"/>
<reference evidence="3" key="1">
    <citation type="submission" date="2017-01" db="EMBL/GenBank/DDBJ databases">
        <authorList>
            <person name="Varghese N."/>
            <person name="Submissions S."/>
        </authorList>
    </citation>
    <scope>NUCLEOTIDE SEQUENCE [LARGE SCALE GENOMIC DNA]</scope>
    <source>
        <strain evidence="3">DSM 18714</strain>
    </source>
</reference>
<sequence>MTAPVSDPLLAAADAVLAAWGGALEPPRLITMRENVVLAARLTSGAEVALRLHRPGYQDCAAITSELTWCAALAEAGAPVPRPVPTCAGGFTAPVPGAERWASCVEWRAGAAIGRGDRPLPGDRAEQVALMHDLGAAIARLHALSDVWVPPPGFVRPAWDAAALLGPAPRWGRFWENPALGAQGRACVLEAATRARTALAEGERDWGLIHADILRENVLRGPEGLVLIDFDDAGFGWRSHDLATALIQSLEEPALPELAMALLAGYAAGGRAAPPVSELALFVMLRAFASAGWVLSRAGADDARVALYAGRAERLARAYLDGCLPWEDPR</sequence>
<dbReference type="Proteomes" id="UP000186098">
    <property type="component" value="Unassembled WGS sequence"/>
</dbReference>
<proteinExistence type="predicted"/>
<evidence type="ECO:0000313" key="3">
    <source>
        <dbReference type="Proteomes" id="UP000186098"/>
    </source>
</evidence>
<feature type="domain" description="Aminoglycoside phosphotransferase" evidence="1">
    <location>
        <begin position="42"/>
        <end position="271"/>
    </location>
</feature>
<name>A0A1N7KB95_9RHOB</name>